<dbReference type="GO" id="GO:0043456">
    <property type="term" value="P:regulation of pentose-phosphate shunt"/>
    <property type="evidence" value="ECO:0007669"/>
    <property type="project" value="TreeGrafter"/>
</dbReference>
<dbReference type="SUPFAM" id="SSF53254">
    <property type="entry name" value="Phosphoglycerate mutase-like"/>
    <property type="match status" value="1"/>
</dbReference>
<dbReference type="NCBIfam" id="TIGR03848">
    <property type="entry name" value="MSMEG_4193"/>
    <property type="match status" value="1"/>
</dbReference>
<feature type="active site" description="Tele-phosphohistidine intermediate" evidence="2">
    <location>
        <position position="9"/>
    </location>
</feature>
<dbReference type="InterPro" id="IPR013078">
    <property type="entry name" value="His_Pase_superF_clade-1"/>
</dbReference>
<organism evidence="5 6">
    <name type="scientific">Actinomadura rubrobrunea</name>
    <dbReference type="NCBI Taxonomy" id="115335"/>
    <lineage>
        <taxon>Bacteria</taxon>
        <taxon>Bacillati</taxon>
        <taxon>Actinomycetota</taxon>
        <taxon>Actinomycetes</taxon>
        <taxon>Streptosporangiales</taxon>
        <taxon>Thermomonosporaceae</taxon>
        <taxon>Actinomadura</taxon>
    </lineage>
</organism>
<feature type="binding site" evidence="3">
    <location>
        <position position="58"/>
    </location>
    <ligand>
        <name>substrate</name>
    </ligand>
</feature>
<dbReference type="Proteomes" id="UP001165124">
    <property type="component" value="Unassembled WGS sequence"/>
</dbReference>
<proteinExistence type="predicted"/>
<reference evidence="5" key="1">
    <citation type="submission" date="2023-02" db="EMBL/GenBank/DDBJ databases">
        <title>Actinomadura rubrobrunea NBRC 14622.</title>
        <authorList>
            <person name="Ichikawa N."/>
            <person name="Sato H."/>
            <person name="Tonouchi N."/>
        </authorList>
    </citation>
    <scope>NUCLEOTIDE SEQUENCE</scope>
    <source>
        <strain evidence="5">NBRC 14622</strain>
    </source>
</reference>
<dbReference type="RefSeq" id="WP_067917019.1">
    <property type="nucleotide sequence ID" value="NZ_BSRZ01000007.1"/>
</dbReference>
<feature type="active site" description="Proton donor/acceptor" evidence="2">
    <location>
        <position position="85"/>
    </location>
</feature>
<gene>
    <name evidence="5" type="ORF">Arub01_32190</name>
</gene>
<dbReference type="EMBL" id="BSRZ01000007">
    <property type="protein sequence ID" value="GLW64975.1"/>
    <property type="molecule type" value="Genomic_DNA"/>
</dbReference>
<name>A0A9W6PV39_9ACTN</name>
<dbReference type="InterPro" id="IPR022492">
    <property type="entry name" value="Phosphomutase_MSMEG4193_put"/>
</dbReference>
<keyword evidence="1" id="KW-0378">Hydrolase</keyword>
<evidence type="ECO:0000313" key="5">
    <source>
        <dbReference type="EMBL" id="GLW64975.1"/>
    </source>
</evidence>
<dbReference type="CDD" id="cd07067">
    <property type="entry name" value="HP_PGM_like"/>
    <property type="match status" value="1"/>
</dbReference>
<evidence type="ECO:0000256" key="1">
    <source>
        <dbReference type="ARBA" id="ARBA00022801"/>
    </source>
</evidence>
<dbReference type="Pfam" id="PF00300">
    <property type="entry name" value="His_Phos_1"/>
    <property type="match status" value="1"/>
</dbReference>
<dbReference type="InterPro" id="IPR051695">
    <property type="entry name" value="Phosphoglycerate_Mutase"/>
</dbReference>
<dbReference type="PANTHER" id="PTHR46517">
    <property type="entry name" value="FRUCTOSE-2,6-BISPHOSPHATASE TIGAR"/>
    <property type="match status" value="1"/>
</dbReference>
<evidence type="ECO:0000256" key="3">
    <source>
        <dbReference type="PIRSR" id="PIRSR613078-2"/>
    </source>
</evidence>
<evidence type="ECO:0000256" key="4">
    <source>
        <dbReference type="SAM" id="MobiDB-lite"/>
    </source>
</evidence>
<dbReference type="InterPro" id="IPR029033">
    <property type="entry name" value="His_PPase_superfam"/>
</dbReference>
<evidence type="ECO:0000313" key="6">
    <source>
        <dbReference type="Proteomes" id="UP001165124"/>
    </source>
</evidence>
<dbReference type="AlphaFoldDB" id="A0A9W6PV39"/>
<keyword evidence="6" id="KW-1185">Reference proteome</keyword>
<feature type="compositionally biased region" description="Gly residues" evidence="4">
    <location>
        <begin position="224"/>
        <end position="235"/>
    </location>
</feature>
<dbReference type="Gene3D" id="3.40.50.1240">
    <property type="entry name" value="Phosphoglycerate mutase-like"/>
    <property type="match status" value="1"/>
</dbReference>
<protein>
    <submittedName>
        <fullName evidence="5">Phosphatase</fullName>
    </submittedName>
</protein>
<comment type="caution">
    <text evidence="5">The sequence shown here is derived from an EMBL/GenBank/DDBJ whole genome shotgun (WGS) entry which is preliminary data.</text>
</comment>
<accession>A0A9W6PV39</accession>
<dbReference type="GO" id="GO:0005829">
    <property type="term" value="C:cytosol"/>
    <property type="evidence" value="ECO:0007669"/>
    <property type="project" value="TreeGrafter"/>
</dbReference>
<dbReference type="GO" id="GO:0045820">
    <property type="term" value="P:negative regulation of glycolytic process"/>
    <property type="evidence" value="ECO:0007669"/>
    <property type="project" value="TreeGrafter"/>
</dbReference>
<dbReference type="SMART" id="SM00855">
    <property type="entry name" value="PGAM"/>
    <property type="match status" value="1"/>
</dbReference>
<feature type="region of interest" description="Disordered" evidence="4">
    <location>
        <begin position="206"/>
        <end position="235"/>
    </location>
</feature>
<sequence>MTTLLLVRHGLTALTGPVLAGWTPRVHLDERGREQARALAERLAPVPLAAVVSSPLERCLETAEAIAAGRAAPVDKVEVDERFGEVRYGDWTGRPLKELAEEPLWRVVQAHPSAARFPGEDGESLADAQHRAVAAVRDWNARIAAEHGPDAAYVVCSHGDVIKAVVADALGLHLDQFQRIQAAPASLTVIRYTELRPFVVRLNDTGGGVDDLLPPPEGEREQGGASGDAAVGGGA</sequence>
<feature type="binding site" evidence="3">
    <location>
        <begin position="85"/>
        <end position="88"/>
    </location>
    <ligand>
        <name>substrate</name>
    </ligand>
</feature>
<dbReference type="PANTHER" id="PTHR46517:SF1">
    <property type="entry name" value="FRUCTOSE-2,6-BISPHOSPHATASE TIGAR"/>
    <property type="match status" value="1"/>
</dbReference>
<dbReference type="GO" id="GO:0004331">
    <property type="term" value="F:fructose-2,6-bisphosphate 2-phosphatase activity"/>
    <property type="evidence" value="ECO:0007669"/>
    <property type="project" value="TreeGrafter"/>
</dbReference>
<evidence type="ECO:0000256" key="2">
    <source>
        <dbReference type="PIRSR" id="PIRSR613078-1"/>
    </source>
</evidence>